<organism evidence="2 3">
    <name type="scientific">Agrocybe pediades</name>
    <dbReference type="NCBI Taxonomy" id="84607"/>
    <lineage>
        <taxon>Eukaryota</taxon>
        <taxon>Fungi</taxon>
        <taxon>Dikarya</taxon>
        <taxon>Basidiomycota</taxon>
        <taxon>Agaricomycotina</taxon>
        <taxon>Agaricomycetes</taxon>
        <taxon>Agaricomycetidae</taxon>
        <taxon>Agaricales</taxon>
        <taxon>Agaricineae</taxon>
        <taxon>Strophariaceae</taxon>
        <taxon>Agrocybe</taxon>
    </lineage>
</organism>
<proteinExistence type="predicted"/>
<dbReference type="EMBL" id="JAACJL010000047">
    <property type="protein sequence ID" value="KAF4612653.1"/>
    <property type="molecule type" value="Genomic_DNA"/>
</dbReference>
<feature type="compositionally biased region" description="Pro residues" evidence="1">
    <location>
        <begin position="108"/>
        <end position="118"/>
    </location>
</feature>
<feature type="region of interest" description="Disordered" evidence="1">
    <location>
        <begin position="494"/>
        <end position="529"/>
    </location>
</feature>
<accession>A0A8H4QKK4</accession>
<feature type="region of interest" description="Disordered" evidence="1">
    <location>
        <begin position="82"/>
        <end position="118"/>
    </location>
</feature>
<reference evidence="2 3" key="1">
    <citation type="submission" date="2019-12" db="EMBL/GenBank/DDBJ databases">
        <authorList>
            <person name="Floudas D."/>
            <person name="Bentzer J."/>
            <person name="Ahren D."/>
            <person name="Johansson T."/>
            <person name="Persson P."/>
            <person name="Tunlid A."/>
        </authorList>
    </citation>
    <scope>NUCLEOTIDE SEQUENCE [LARGE SCALE GENOMIC DNA]</scope>
    <source>
        <strain evidence="2 3">CBS 102.39</strain>
    </source>
</reference>
<feature type="compositionally biased region" description="Pro residues" evidence="1">
    <location>
        <begin position="136"/>
        <end position="152"/>
    </location>
</feature>
<keyword evidence="3" id="KW-1185">Reference proteome</keyword>
<protein>
    <submittedName>
        <fullName evidence="2">Uncharacterized protein</fullName>
    </submittedName>
</protein>
<dbReference type="AlphaFoldDB" id="A0A8H4QKK4"/>
<evidence type="ECO:0000256" key="1">
    <source>
        <dbReference type="SAM" id="MobiDB-lite"/>
    </source>
</evidence>
<comment type="caution">
    <text evidence="2">The sequence shown here is derived from an EMBL/GenBank/DDBJ whole genome shotgun (WGS) entry which is preliminary data.</text>
</comment>
<gene>
    <name evidence="2" type="ORF">D9613_011869</name>
</gene>
<evidence type="ECO:0000313" key="2">
    <source>
        <dbReference type="EMBL" id="KAF4612653.1"/>
    </source>
</evidence>
<sequence>MPHTPSIEFCTSPGCQYKVSVIPCRGTKDPQDAGFFYERCNAPGPFSHWLKWRKDIPRLPQDELRYFPFGPAPATMLEALQMPSTPSTMPPFSSPVKPSSPAKGTDPPSSPLKPVSIPPVPHTAAIPAIAFSNAQAPPPPPLLPPRSPPAPAFPGSGHVLGDQTIVVNAPVLVASANPVDVPPVATSASTAPAPLDDRSHTRITIVNGKAKVSCNGPVCRENGKPPVRNAQFCVNQFCQKCCLRFQALGGPQCMGTHDPASAKQSKATPNLLLSQPVSTSLQVPQAVPVPTVPSVQLVQAPIQPTPSTSNSGSAAVTPHAPTLPLNAVSNASGVILLPSQAPAMTAPVYNPKRPMDEAHYQAREAKYKAWEQRATQLTESRAKSELLKTTINIMYWRNATDIPDFLTIPCPSFPTFTLSECSSATHSMLGIDDDFDKFISTFDPNRARWVNHTAMTPRDISLHRTLLYRAPTVRDGAPDMQTSIDEVMELHMKSFSSRKRPAPTTASTQPVKRMKVDGSPSNVDSAGGITATPTVAPVIKKESVETGPLHGLQQPPKKVTKVKPSAVEVLIIDSDEELDDEELAGASSSAHGKWLLKYYKGMASGFERIDTMNGPVHARFAAVFGEIENIKFPSTRTYYKSYAAWYAASPALKERYLSAGYTNDGLWKNFVREVRKSFPDGKIPNLITLIARHGKGKGKSRTLLEPMVLDDEGEIIVKAEPGIDVLPQVKPEPTDDALFKPDAREVIEISDDE</sequence>
<evidence type="ECO:0000313" key="3">
    <source>
        <dbReference type="Proteomes" id="UP000521872"/>
    </source>
</evidence>
<feature type="region of interest" description="Disordered" evidence="1">
    <location>
        <begin position="132"/>
        <end position="154"/>
    </location>
</feature>
<name>A0A8H4QKK4_9AGAR</name>
<dbReference type="Proteomes" id="UP000521872">
    <property type="component" value="Unassembled WGS sequence"/>
</dbReference>